<reference evidence="2" key="2">
    <citation type="submission" date="2020-04" db="EMBL/GenBank/DDBJ databases">
        <authorList>
            <person name="Santos R.A.C."/>
            <person name="Steenwyk J.L."/>
            <person name="Rivero-Menendez O."/>
            <person name="Mead M.E."/>
            <person name="Silva L.P."/>
            <person name="Bastos R.W."/>
            <person name="Alastruey-Izquierdo A."/>
            <person name="Goldman G.H."/>
            <person name="Rokas A."/>
        </authorList>
    </citation>
    <scope>NUCLEOTIDE SEQUENCE</scope>
    <source>
        <strain evidence="2">CNM-CM6805</strain>
    </source>
</reference>
<sequence length="215" mass="23692">MRDHLPRTTSEQRIMVPESLIHGHSGIRPSKSPSNNSSDSSNESASKVPGPRCFGGGGGGTIYRSFRPYIPLHLSPSFNVALCDDMVTVDTNGLRKQGKTSKNLPDAEDGATPNAVPNWAQCPIVLARVYVNKDEKATYYNLFHRLSPFFEKAAGKKVRWKHLDKTGITAIVTDMCMKQSSALGKYLTSPDAIMNEERTLNRMLPVGGTERQAER</sequence>
<protein>
    <submittedName>
        <fullName evidence="2">Uncharacterized protein</fullName>
    </submittedName>
</protein>
<feature type="compositionally biased region" description="Low complexity" evidence="1">
    <location>
        <begin position="30"/>
        <end position="46"/>
    </location>
</feature>
<comment type="caution">
    <text evidence="2">The sequence shown here is derived from an EMBL/GenBank/DDBJ whole genome shotgun (WGS) entry which is preliminary data.</text>
</comment>
<evidence type="ECO:0000256" key="1">
    <source>
        <dbReference type="SAM" id="MobiDB-lite"/>
    </source>
</evidence>
<proteinExistence type="predicted"/>
<evidence type="ECO:0000313" key="3">
    <source>
        <dbReference type="Proteomes" id="UP000653565"/>
    </source>
</evidence>
<dbReference type="EMBL" id="JAAAPX010000014">
    <property type="protein sequence ID" value="KAF4242910.1"/>
    <property type="molecule type" value="Genomic_DNA"/>
</dbReference>
<feature type="region of interest" description="Disordered" evidence="1">
    <location>
        <begin position="1"/>
        <end position="51"/>
    </location>
</feature>
<accession>A0A8H4MDW7</accession>
<evidence type="ECO:0000313" key="2">
    <source>
        <dbReference type="EMBL" id="KAF4242910.1"/>
    </source>
</evidence>
<reference evidence="2" key="1">
    <citation type="journal article" date="2020" name="bioRxiv">
        <title>Genomic and phenotypic heterogeneity of clinical isolates of the human pathogens Aspergillus fumigatus, Aspergillus lentulus and Aspergillus fumigatiaffinis.</title>
        <authorList>
            <person name="dos Santos R.A.C."/>
            <person name="Steenwyk J.L."/>
            <person name="Rivero-Menendez O."/>
            <person name="Mead M.E."/>
            <person name="Silva L.P."/>
            <person name="Bastos R.W."/>
            <person name="Alastruey-Izquierdo A."/>
            <person name="Goldman G.H."/>
            <person name="Rokas A."/>
        </authorList>
    </citation>
    <scope>NUCLEOTIDE SEQUENCE</scope>
    <source>
        <strain evidence="2">CNM-CM6805</strain>
    </source>
</reference>
<dbReference type="AlphaFoldDB" id="A0A8H4MDW7"/>
<dbReference type="Proteomes" id="UP000653565">
    <property type="component" value="Unassembled WGS sequence"/>
</dbReference>
<gene>
    <name evidence="2" type="ORF">CNMCM6805_002018</name>
</gene>
<organism evidence="2 3">
    <name type="scientific">Aspergillus fumigatiaffinis</name>
    <dbReference type="NCBI Taxonomy" id="340414"/>
    <lineage>
        <taxon>Eukaryota</taxon>
        <taxon>Fungi</taxon>
        <taxon>Dikarya</taxon>
        <taxon>Ascomycota</taxon>
        <taxon>Pezizomycotina</taxon>
        <taxon>Eurotiomycetes</taxon>
        <taxon>Eurotiomycetidae</taxon>
        <taxon>Eurotiales</taxon>
        <taxon>Aspergillaceae</taxon>
        <taxon>Aspergillus</taxon>
        <taxon>Aspergillus subgen. Fumigati</taxon>
    </lineage>
</organism>
<name>A0A8H4MDW7_9EURO</name>
<keyword evidence="3" id="KW-1185">Reference proteome</keyword>